<dbReference type="Pfam" id="PF01161">
    <property type="entry name" value="PBP"/>
    <property type="match status" value="1"/>
</dbReference>
<dbReference type="InterPro" id="IPR005247">
    <property type="entry name" value="YbhB_YbcL/LppC-like"/>
</dbReference>
<sequence>MPFELDCSAFKEGELIPKKHTCEGEDLSPPLRWNHPPAGTRSFALIADDPDAPGRTWVHWVLYNIPLDLCGLAEGIPSQETLPNGAQQGLNDSREIGYGGPCPPPGKPHRYYFTLYALDCELALKSPATKAQVVDAMQGHVLAEASLMGRFAR</sequence>
<dbReference type="eggNOG" id="COG1881">
    <property type="taxonomic scope" value="Bacteria"/>
</dbReference>
<dbReference type="NCBIfam" id="TIGR00481">
    <property type="entry name" value="YbhB/YbcL family Raf kinase inhibitor-like protein"/>
    <property type="match status" value="1"/>
</dbReference>
<keyword evidence="2" id="KW-1185">Reference proteome</keyword>
<evidence type="ECO:0000313" key="2">
    <source>
        <dbReference type="Proteomes" id="UP000001660"/>
    </source>
</evidence>
<dbReference type="InterPro" id="IPR008914">
    <property type="entry name" value="PEBP"/>
</dbReference>
<dbReference type="CDD" id="cd00865">
    <property type="entry name" value="PEBP_bact_arch"/>
    <property type="match status" value="1"/>
</dbReference>
<accession>D8PJC3</accession>
<dbReference type="OrthoDB" id="9797506at2"/>
<gene>
    <name evidence="1" type="ORF">NIDE3822</name>
</gene>
<dbReference type="AlphaFoldDB" id="D8PJC3"/>
<dbReference type="Gene3D" id="3.90.280.10">
    <property type="entry name" value="PEBP-like"/>
    <property type="match status" value="1"/>
</dbReference>
<dbReference type="PANTHER" id="PTHR30289">
    <property type="entry name" value="UNCHARACTERIZED PROTEIN YBCL-RELATED"/>
    <property type="match status" value="1"/>
</dbReference>
<proteinExistence type="predicted"/>
<dbReference type="Proteomes" id="UP000001660">
    <property type="component" value="Chromosome"/>
</dbReference>
<evidence type="ECO:0000313" key="1">
    <source>
        <dbReference type="EMBL" id="CBK43497.1"/>
    </source>
</evidence>
<dbReference type="InterPro" id="IPR036610">
    <property type="entry name" value="PEBP-like_sf"/>
</dbReference>
<dbReference type="STRING" id="330214.NIDE3822"/>
<name>D8PJC3_9BACT</name>
<dbReference type="EMBL" id="FP929003">
    <property type="protein sequence ID" value="CBK43497.1"/>
    <property type="molecule type" value="Genomic_DNA"/>
</dbReference>
<reference evidence="1 2" key="1">
    <citation type="journal article" date="2010" name="Proc. Natl. Acad. Sci. U.S.A.">
        <title>A Nitrospira metagenome illuminates the physiology and evolution of globally important nitrite-oxidizing bacteria.</title>
        <authorList>
            <person name="Lucker S."/>
            <person name="Wagner M."/>
            <person name="Maixner F."/>
            <person name="Pelletier E."/>
            <person name="Koch H."/>
            <person name="Vacherie B."/>
            <person name="Rattei T."/>
            <person name="Sinninghe Damste J."/>
            <person name="Spieck E."/>
            <person name="Le Paslier D."/>
            <person name="Daims H."/>
        </authorList>
    </citation>
    <scope>NUCLEOTIDE SEQUENCE [LARGE SCALE GENOMIC DNA]</scope>
</reference>
<dbReference type="PANTHER" id="PTHR30289:SF1">
    <property type="entry name" value="PEBP (PHOSPHATIDYLETHANOLAMINE-BINDING PROTEIN) FAMILY PROTEIN"/>
    <property type="match status" value="1"/>
</dbReference>
<protein>
    <submittedName>
        <fullName evidence="1">Putative Kinase inhibitor YbhB</fullName>
    </submittedName>
</protein>
<organism evidence="1 2">
    <name type="scientific">Nitrospira defluvii</name>
    <dbReference type="NCBI Taxonomy" id="330214"/>
    <lineage>
        <taxon>Bacteria</taxon>
        <taxon>Pseudomonadati</taxon>
        <taxon>Nitrospirota</taxon>
        <taxon>Nitrospiria</taxon>
        <taxon>Nitrospirales</taxon>
        <taxon>Nitrospiraceae</taxon>
        <taxon>Nitrospira</taxon>
    </lineage>
</organism>
<dbReference type="KEGG" id="nde:NIDE3822"/>
<dbReference type="SUPFAM" id="SSF49777">
    <property type="entry name" value="PEBP-like"/>
    <property type="match status" value="1"/>
</dbReference>
<dbReference type="HOGENOM" id="CLU_083918_3_2_0"/>